<proteinExistence type="predicted"/>
<evidence type="ECO:0000313" key="1">
    <source>
        <dbReference type="EMBL" id="AXF23999.1"/>
    </source>
</evidence>
<dbReference type="RefSeq" id="WP_114180392.1">
    <property type="nucleotide sequence ID" value="NZ_CP024903.1"/>
</dbReference>
<dbReference type="EMBL" id="CP024903">
    <property type="protein sequence ID" value="AXF23999.1"/>
    <property type="molecule type" value="Genomic_DNA"/>
</dbReference>
<organism evidence="1 2">
    <name type="scientific">Burkholderia pyrrocinia</name>
    <name type="common">Pseudomonas pyrrocinia</name>
    <dbReference type="NCBI Taxonomy" id="60550"/>
    <lineage>
        <taxon>Bacteria</taxon>
        <taxon>Pseudomonadati</taxon>
        <taxon>Pseudomonadota</taxon>
        <taxon>Betaproteobacteria</taxon>
        <taxon>Burkholderiales</taxon>
        <taxon>Burkholderiaceae</taxon>
        <taxon>Burkholderia</taxon>
        <taxon>Burkholderia cepacia complex</taxon>
    </lineage>
</organism>
<reference evidence="1 2" key="1">
    <citation type="journal article" date="2018" name="ISME J.">
        <title>Involvement of Burkholderiaceae and sulfurous volatiles in disease-suppressive soils.</title>
        <authorList>
            <person name="Carrion V.J."/>
            <person name="Cordovez V."/>
            <person name="Tyc O."/>
            <person name="Etalo D.W."/>
            <person name="de Bruijn I."/>
            <person name="de Jager V.C."/>
            <person name="Medema M.H."/>
            <person name="Eberl L."/>
            <person name="Raaijmakers J.M."/>
        </authorList>
    </citation>
    <scope>NUCLEOTIDE SEQUENCE [LARGE SCALE GENOMIC DNA]</scope>
    <source>
        <strain evidence="2">mHSR5</strain>
    </source>
</reference>
<evidence type="ECO:0008006" key="3">
    <source>
        <dbReference type="Google" id="ProtNLM"/>
    </source>
</evidence>
<accession>A0A2Z5N328</accession>
<dbReference type="AlphaFoldDB" id="A0A2Z5N328"/>
<dbReference type="OrthoDB" id="8858565at2"/>
<dbReference type="Proteomes" id="UP000253104">
    <property type="component" value="Chromosome mHSR5_B"/>
</dbReference>
<name>A0A2Z5N328_BURPY</name>
<sequence>MPWNDACYPPSMRNLPPPVRGKAIDIANALLRRGRTEGSAIRIAIAQAKRWGVRMASFGGRGRRSS</sequence>
<protein>
    <recommendedName>
        <fullName evidence="3">DUF2188 domain-containing protein</fullName>
    </recommendedName>
</protein>
<evidence type="ECO:0000313" key="2">
    <source>
        <dbReference type="Proteomes" id="UP000253104"/>
    </source>
</evidence>
<gene>
    <name evidence="1" type="ORF">CUJ89_27005</name>
</gene>